<evidence type="ECO:0000256" key="2">
    <source>
        <dbReference type="ARBA" id="ARBA00022801"/>
    </source>
</evidence>
<evidence type="ECO:0000313" key="6">
    <source>
        <dbReference type="Proteomes" id="UP001500320"/>
    </source>
</evidence>
<accession>A0ABP6N4X8</accession>
<dbReference type="SUPFAM" id="SSF53474">
    <property type="entry name" value="alpha/beta-Hydrolases"/>
    <property type="match status" value="1"/>
</dbReference>
<comment type="caution">
    <text evidence="5">The sequence shown here is derived from an EMBL/GenBank/DDBJ whole genome shotgun (WGS) entry which is preliminary data.</text>
</comment>
<dbReference type="Pfam" id="PF00135">
    <property type="entry name" value="COesterase"/>
    <property type="match status" value="1"/>
</dbReference>
<dbReference type="EC" id="3.1.1.-" evidence="3"/>
<dbReference type="InterPro" id="IPR019826">
    <property type="entry name" value="Carboxylesterase_B_AS"/>
</dbReference>
<dbReference type="EMBL" id="BAAAUT010000019">
    <property type="protein sequence ID" value="GAA3135369.1"/>
    <property type="molecule type" value="Genomic_DNA"/>
</dbReference>
<gene>
    <name evidence="5" type="ORF">GCM10010466_27750</name>
</gene>
<evidence type="ECO:0000313" key="5">
    <source>
        <dbReference type="EMBL" id="GAA3135369.1"/>
    </source>
</evidence>
<dbReference type="InterPro" id="IPR050309">
    <property type="entry name" value="Type-B_Carboxylest/Lipase"/>
</dbReference>
<evidence type="ECO:0000256" key="3">
    <source>
        <dbReference type="RuleBase" id="RU361235"/>
    </source>
</evidence>
<dbReference type="InterPro" id="IPR002018">
    <property type="entry name" value="CarbesteraseB"/>
</dbReference>
<reference evidence="6" key="1">
    <citation type="journal article" date="2019" name="Int. J. Syst. Evol. Microbiol.">
        <title>The Global Catalogue of Microorganisms (GCM) 10K type strain sequencing project: providing services to taxonomists for standard genome sequencing and annotation.</title>
        <authorList>
            <consortium name="The Broad Institute Genomics Platform"/>
            <consortium name="The Broad Institute Genome Sequencing Center for Infectious Disease"/>
            <person name="Wu L."/>
            <person name="Ma J."/>
        </authorList>
    </citation>
    <scope>NUCLEOTIDE SEQUENCE [LARGE SCALE GENOMIC DNA]</scope>
    <source>
        <strain evidence="6">JCM 9373</strain>
    </source>
</reference>
<dbReference type="PANTHER" id="PTHR11559">
    <property type="entry name" value="CARBOXYLESTERASE"/>
    <property type="match status" value="1"/>
</dbReference>
<dbReference type="PROSITE" id="PS00122">
    <property type="entry name" value="CARBOXYLESTERASE_B_1"/>
    <property type="match status" value="1"/>
</dbReference>
<keyword evidence="6" id="KW-1185">Reference proteome</keyword>
<name>A0ABP6N4X8_9ACTN</name>
<dbReference type="Gene3D" id="3.40.50.1820">
    <property type="entry name" value="alpha/beta hydrolase"/>
    <property type="match status" value="1"/>
</dbReference>
<keyword evidence="2 3" id="KW-0378">Hydrolase</keyword>
<evidence type="ECO:0000259" key="4">
    <source>
        <dbReference type="Pfam" id="PF00135"/>
    </source>
</evidence>
<evidence type="ECO:0000256" key="1">
    <source>
        <dbReference type="ARBA" id="ARBA00005964"/>
    </source>
</evidence>
<comment type="similarity">
    <text evidence="1 3">Belongs to the type-B carboxylesterase/lipase family.</text>
</comment>
<feature type="domain" description="Carboxylesterase type B" evidence="4">
    <location>
        <begin position="3"/>
        <end position="449"/>
    </location>
</feature>
<sequence length="485" mass="50839">MDPQAVTTSGRVRGRWAHGVAEFLGVPYAAPPVGGLRFAAPVPPPAWDGVRCCRACGPTAPQAPHDPGEGVPEPLIPGDDCLNLNVFTPDPGAAGLPVLVWIHGGAFGAGCNASPWYRGTAFARDGVVFVAINYRLGVEGFLPLDGAPANLGVLDWVRALTWVHDNIAAFGGDPGRVTVAGQSAGGQAAVTLLAVPAAAGLLHRVITMSGGAVTWEPVEPAREAARALARRLGVPPTREALAAFSPQELVAAYGSLGPDGPAPGPLGAVFRPGPKGFNPVNDGEVVARSPYEAIRDGTAHPAALLTGTTREEFNALVRGRPGPLGEREYRDALRAFGAGPRARRFYEERLPAGREVLAQILTDRLFRVPALRLAEAGAAAGRPVHAYEFRWRSPVRGGAVGAGHCVDLPFVFDHLDAEGVDRVCGPDPPRELAEAMHAAWTRFAADGDPGWPPYGAPGRPTRVFDVPGSLAHDPLAGEGRLWRDL</sequence>
<dbReference type="RefSeq" id="WP_344859451.1">
    <property type="nucleotide sequence ID" value="NZ_BAAAUT010000019.1"/>
</dbReference>
<dbReference type="InterPro" id="IPR029058">
    <property type="entry name" value="AB_hydrolase_fold"/>
</dbReference>
<organism evidence="5 6">
    <name type="scientific">Planomonospora alba</name>
    <dbReference type="NCBI Taxonomy" id="161354"/>
    <lineage>
        <taxon>Bacteria</taxon>
        <taxon>Bacillati</taxon>
        <taxon>Actinomycetota</taxon>
        <taxon>Actinomycetes</taxon>
        <taxon>Streptosporangiales</taxon>
        <taxon>Streptosporangiaceae</taxon>
        <taxon>Planomonospora</taxon>
    </lineage>
</organism>
<dbReference type="Proteomes" id="UP001500320">
    <property type="component" value="Unassembled WGS sequence"/>
</dbReference>
<protein>
    <recommendedName>
        <fullName evidence="3">Carboxylic ester hydrolase</fullName>
        <ecNumber evidence="3">3.1.1.-</ecNumber>
    </recommendedName>
</protein>
<proteinExistence type="inferred from homology"/>